<evidence type="ECO:0000256" key="1">
    <source>
        <dbReference type="PROSITE-ProRule" id="PRU00708"/>
    </source>
</evidence>
<accession>A0AAD5TTZ4</accession>
<evidence type="ECO:0008006" key="4">
    <source>
        <dbReference type="Google" id="ProtNLM"/>
    </source>
</evidence>
<dbReference type="InterPro" id="IPR002885">
    <property type="entry name" value="PPR_rpt"/>
</dbReference>
<proteinExistence type="predicted"/>
<dbReference type="AlphaFoldDB" id="A0AAD5TTZ4"/>
<reference evidence="2" key="1">
    <citation type="submission" date="2020-05" db="EMBL/GenBank/DDBJ databases">
        <title>Phylogenomic resolution of chytrid fungi.</title>
        <authorList>
            <person name="Stajich J.E."/>
            <person name="Amses K."/>
            <person name="Simmons R."/>
            <person name="Seto K."/>
            <person name="Myers J."/>
            <person name="Bonds A."/>
            <person name="Quandt C.A."/>
            <person name="Barry K."/>
            <person name="Liu P."/>
            <person name="Grigoriev I."/>
            <person name="Longcore J.E."/>
            <person name="James T.Y."/>
        </authorList>
    </citation>
    <scope>NUCLEOTIDE SEQUENCE</scope>
    <source>
        <strain evidence="2">JEL0476</strain>
    </source>
</reference>
<feature type="repeat" description="PPR" evidence="1">
    <location>
        <begin position="373"/>
        <end position="407"/>
    </location>
</feature>
<evidence type="ECO:0000313" key="3">
    <source>
        <dbReference type="Proteomes" id="UP001211065"/>
    </source>
</evidence>
<dbReference type="Pfam" id="PF13812">
    <property type="entry name" value="PPR_3"/>
    <property type="match status" value="1"/>
</dbReference>
<dbReference type="InterPro" id="IPR011990">
    <property type="entry name" value="TPR-like_helical_dom_sf"/>
</dbReference>
<dbReference type="Pfam" id="PF13041">
    <property type="entry name" value="PPR_2"/>
    <property type="match status" value="1"/>
</dbReference>
<name>A0AAD5TTZ4_9FUNG</name>
<feature type="non-terminal residue" evidence="2">
    <location>
        <position position="610"/>
    </location>
</feature>
<evidence type="ECO:0000313" key="2">
    <source>
        <dbReference type="EMBL" id="KAJ3204126.1"/>
    </source>
</evidence>
<dbReference type="PROSITE" id="PS51375">
    <property type="entry name" value="PPR"/>
    <property type="match status" value="2"/>
</dbReference>
<organism evidence="2 3">
    <name type="scientific">Clydaea vesicula</name>
    <dbReference type="NCBI Taxonomy" id="447962"/>
    <lineage>
        <taxon>Eukaryota</taxon>
        <taxon>Fungi</taxon>
        <taxon>Fungi incertae sedis</taxon>
        <taxon>Chytridiomycota</taxon>
        <taxon>Chytridiomycota incertae sedis</taxon>
        <taxon>Chytridiomycetes</taxon>
        <taxon>Lobulomycetales</taxon>
        <taxon>Lobulomycetaceae</taxon>
        <taxon>Clydaea</taxon>
    </lineage>
</organism>
<dbReference type="Gene3D" id="1.25.40.10">
    <property type="entry name" value="Tetratricopeptide repeat domain"/>
    <property type="match status" value="2"/>
</dbReference>
<keyword evidence="3" id="KW-1185">Reference proteome</keyword>
<protein>
    <recommendedName>
        <fullName evidence="4">Pentatricopeptide repeat-containing protein</fullName>
    </recommendedName>
</protein>
<dbReference type="EMBL" id="JADGJW010001337">
    <property type="protein sequence ID" value="KAJ3204126.1"/>
    <property type="molecule type" value="Genomic_DNA"/>
</dbReference>
<dbReference type="PANTHER" id="PTHR45613">
    <property type="entry name" value="PENTATRICOPEPTIDE REPEAT-CONTAINING PROTEIN"/>
    <property type="match status" value="1"/>
</dbReference>
<dbReference type="NCBIfam" id="TIGR00756">
    <property type="entry name" value="PPR"/>
    <property type="match status" value="2"/>
</dbReference>
<feature type="repeat" description="PPR" evidence="1">
    <location>
        <begin position="233"/>
        <end position="267"/>
    </location>
</feature>
<dbReference type="PANTHER" id="PTHR45613:SF9">
    <property type="entry name" value="MITOCHONDRIAL GROUP I INTRON SPLICING FACTOR CCM1"/>
    <property type="match status" value="1"/>
</dbReference>
<sequence length="610" mass="70789">MEDAPPINIELDNKEVQNENVVKNLAVDDEFYRLNRKNVKVPSVKLSSQLISTLKYDTSSTYMETTTKTWNNMPVVFNFKDLKIKPSMQLDKLINKGTNFLNLAVQYYSDSVKQGELFTSEVVGKLLQNLAVTDLENSLRLVFELTTIKTLMHYKIMLNYFKKNNYFLVFRYFQELKNSSKSILEKKNYNDKSPQIDLGCYKIILNIYLLNEDFAAFTTNYTEMVKKFGIKPDISLYNDILAAYAKKNDTSLVEDYYQELLNDGMKPDLYIYNTIMSSHANVGQVPTVLYYYDCFKKDGLVEDTAIYNSLMFAFSTYSEFRDSSKVESLFLEMLSKKLKPDIYSYNTLLSSAEDTQKLSSYYKMMLKDSFTPDSLTYNTLISKYSKNGCVKEALKFFDIMDKKNIKATTDNYNALFFPNVGGDLIELNIALTAFKTQKIKPNLSTWKEVIKCYSLAGEEVKAFSIFKYLLGMKLTRKEFFSITSIPIRYTPRSLKLDSVLFCIGLDLCKVIRNEEQLRSTFKYCLQYDSCHLVSNFLTSYIEGLCSYNKYSEALELVLLYNKVEYQNLPKRKIQGTVLEAEDLNHLMLTRVQPDLKTIRTIIQLLERNEV</sequence>
<dbReference type="Proteomes" id="UP001211065">
    <property type="component" value="Unassembled WGS sequence"/>
</dbReference>
<comment type="caution">
    <text evidence="2">The sequence shown here is derived from an EMBL/GenBank/DDBJ whole genome shotgun (WGS) entry which is preliminary data.</text>
</comment>
<gene>
    <name evidence="2" type="ORF">HK099_001258</name>
</gene>